<sequence length="268" mass="30204">MFEPYLQRWHLIVDGAPLLTHSSHLLPVRYRNQPAILKVACVAEEVRGAFLMKWWNGQGSAKVLAHANNALLLTRAQGPNSLVAYAENGQDERATRLLCQTIERLHAHQGKPDFPLVDLHTWFQGLRDAAQLHGHLYVRSAQIADGLLASPQEERVLHGDIHHGNVLDFGPDGWLAIDPKCLYGERTFDYANLFCNPSPGVASQVQHFNSRLQIVCKFAKLPRQRLLQWVVAWCGLSAAWFQEDNMQTQVEQRLELAQLALNLLEAGN</sequence>
<dbReference type="SUPFAM" id="SSF56112">
    <property type="entry name" value="Protein kinase-like (PK-like)"/>
    <property type="match status" value="1"/>
</dbReference>
<dbReference type="Proteomes" id="UP001307839">
    <property type="component" value="Unassembled WGS sequence"/>
</dbReference>
<dbReference type="RefSeq" id="WP_136474933.1">
    <property type="nucleotide sequence ID" value="NZ_JAZDCU010000004.1"/>
</dbReference>
<dbReference type="GO" id="GO:0019748">
    <property type="term" value="P:secondary metabolic process"/>
    <property type="evidence" value="ECO:0007669"/>
    <property type="project" value="InterPro"/>
</dbReference>
<keyword evidence="2" id="KW-1185">Reference proteome</keyword>
<proteinExistence type="predicted"/>
<organism evidence="1 2">
    <name type="scientific">Pseudomonas auratipiscis</name>
    <dbReference type="NCBI Taxonomy" id="3115853"/>
    <lineage>
        <taxon>Bacteria</taxon>
        <taxon>Pseudomonadati</taxon>
        <taxon>Pseudomonadota</taxon>
        <taxon>Gammaproteobacteria</taxon>
        <taxon>Pseudomonadales</taxon>
        <taxon>Pseudomonadaceae</taxon>
        <taxon>Pseudomonas</taxon>
    </lineage>
</organism>
<dbReference type="EMBL" id="JAZDQP010000012">
    <property type="protein sequence ID" value="MEE1868162.1"/>
    <property type="molecule type" value="Genomic_DNA"/>
</dbReference>
<reference evidence="1 2" key="1">
    <citation type="submission" date="2024-01" db="EMBL/GenBank/DDBJ databases">
        <title>Unpublished Manusciprt.</title>
        <authorList>
            <person name="Duman M."/>
            <person name="Valdes E.G."/>
            <person name="Ajmi N."/>
            <person name="Altun S."/>
            <person name="Saticioglu I.B."/>
        </authorList>
    </citation>
    <scope>NUCLEOTIDE SEQUENCE [LARGE SCALE GENOMIC DNA]</scope>
    <source>
        <strain evidence="1 2">120P</strain>
    </source>
</reference>
<dbReference type="InterPro" id="IPR011009">
    <property type="entry name" value="Kinase-like_dom_sf"/>
</dbReference>
<dbReference type="InterPro" id="IPR006748">
    <property type="entry name" value="NH2Glyco/OHUrea_AB-resist_kin"/>
</dbReference>
<dbReference type="GO" id="GO:0016773">
    <property type="term" value="F:phosphotransferase activity, alcohol group as acceptor"/>
    <property type="evidence" value="ECO:0007669"/>
    <property type="project" value="InterPro"/>
</dbReference>
<accession>A0AB35WUQ4</accession>
<protein>
    <submittedName>
        <fullName evidence="1">Aminoglycoside phosphotransferase family protein</fullName>
    </submittedName>
</protein>
<evidence type="ECO:0000313" key="2">
    <source>
        <dbReference type="Proteomes" id="UP001307839"/>
    </source>
</evidence>
<dbReference type="Pfam" id="PF04655">
    <property type="entry name" value="APH_6_hur"/>
    <property type="match status" value="1"/>
</dbReference>
<gene>
    <name evidence="1" type="ORF">V0R53_17375</name>
</gene>
<evidence type="ECO:0000313" key="1">
    <source>
        <dbReference type="EMBL" id="MEE1868162.1"/>
    </source>
</evidence>
<comment type="caution">
    <text evidence="1">The sequence shown here is derived from an EMBL/GenBank/DDBJ whole genome shotgun (WGS) entry which is preliminary data.</text>
</comment>
<dbReference type="Gene3D" id="3.90.1200.10">
    <property type="match status" value="1"/>
</dbReference>
<dbReference type="AlphaFoldDB" id="A0AB35WUQ4"/>
<name>A0AB35WUQ4_9PSED</name>